<sequence>MSFRTKWKARELQARRTRGSERDYDWLGEAHRKYPEAFEKTMSFISSVESDAQKVGIESGKIISISNGGMLFLIVFAISSWTTHHAGDDWLTSRIVWVDRAFGLVFCGSVMFVILEMVRFFANTTATFNPQIMDRTKEKWDEILSRKPAKDFVSKQIDLFIARERAKNVRLLTSNASGNWTGSKFFVALQCACVVMSTIGGFVLLEANVATSRQVAKEKPAQEMMCRPVENTP</sequence>
<dbReference type="Proteomes" id="UP000075411">
    <property type="component" value="Unassembled WGS sequence"/>
</dbReference>
<name>A0A149U1V3_9PROT</name>
<protein>
    <submittedName>
        <fullName evidence="2">Uncharacterized protein</fullName>
    </submittedName>
</protein>
<evidence type="ECO:0000313" key="3">
    <source>
        <dbReference type="EMBL" id="OUI81078.1"/>
    </source>
</evidence>
<dbReference type="EMBL" id="JOMM01000064">
    <property type="protein sequence ID" value="OUI81078.1"/>
    <property type="molecule type" value="Genomic_DNA"/>
</dbReference>
<evidence type="ECO:0000256" key="1">
    <source>
        <dbReference type="SAM" id="Phobius"/>
    </source>
</evidence>
<reference evidence="2 4" key="2">
    <citation type="submission" date="2015-06" db="EMBL/GenBank/DDBJ databases">
        <title>Improved classification and identification of acetic acid bacteria using matrix-assisted laser desorption/ionization time-of-flight mass spectrometry; Gluconobacter nephelii and Gluconobacter uchimurae are later heterotypic synonyms of Gluconobacter japonicus and Gluconobacter oxydans, respectively.</title>
        <authorList>
            <person name="Li L."/>
            <person name="Cleenwerck I."/>
            <person name="De Vuyst L."/>
            <person name="Vandamme P."/>
        </authorList>
    </citation>
    <scope>NUCLEOTIDE SEQUENCE [LARGE SCALE GENOMIC DNA]</scope>
    <source>
        <strain evidence="2 4">LMG 1663</strain>
    </source>
</reference>
<dbReference type="EMBL" id="LHZT01000106">
    <property type="protein sequence ID" value="KXV59342.1"/>
    <property type="molecule type" value="Genomic_DNA"/>
</dbReference>
<comment type="caution">
    <text evidence="2">The sequence shown here is derived from an EMBL/GenBank/DDBJ whole genome shotgun (WGS) entry which is preliminary data.</text>
</comment>
<dbReference type="PATRIC" id="fig|104102.12.peg.501"/>
<feature type="transmembrane region" description="Helical" evidence="1">
    <location>
        <begin position="101"/>
        <end position="122"/>
    </location>
</feature>
<accession>A0A149U1V3</accession>
<keyword evidence="1" id="KW-0472">Membrane</keyword>
<proteinExistence type="predicted"/>
<dbReference type="RefSeq" id="WP_061487631.1">
    <property type="nucleotide sequence ID" value="NZ_JOMM01000064.1"/>
</dbReference>
<dbReference type="OrthoDB" id="8678477at2"/>
<keyword evidence="1" id="KW-1133">Transmembrane helix</keyword>
<keyword evidence="1" id="KW-0812">Transmembrane</keyword>
<organism evidence="2 4">
    <name type="scientific">Acetobacter tropicalis</name>
    <dbReference type="NCBI Taxonomy" id="104102"/>
    <lineage>
        <taxon>Bacteria</taxon>
        <taxon>Pseudomonadati</taxon>
        <taxon>Pseudomonadota</taxon>
        <taxon>Alphaproteobacteria</taxon>
        <taxon>Acetobacterales</taxon>
        <taxon>Acetobacteraceae</taxon>
        <taxon>Acetobacter</taxon>
    </lineage>
</organism>
<reference evidence="3 5" key="1">
    <citation type="submission" date="2014-06" db="EMBL/GenBank/DDBJ databases">
        <authorList>
            <person name="Ju J."/>
            <person name="Zhang J."/>
        </authorList>
    </citation>
    <scope>NUCLEOTIDE SEQUENCE [LARGE SCALE GENOMIC DNA]</scope>
    <source>
        <strain evidence="3">DmW_042</strain>
    </source>
</reference>
<gene>
    <name evidence="2" type="ORF">AD947_04260</name>
    <name evidence="3" type="ORF">HC62_16520</name>
</gene>
<evidence type="ECO:0000313" key="5">
    <source>
        <dbReference type="Proteomes" id="UP000194565"/>
    </source>
</evidence>
<evidence type="ECO:0000313" key="4">
    <source>
        <dbReference type="Proteomes" id="UP000075411"/>
    </source>
</evidence>
<dbReference type="Proteomes" id="UP000194565">
    <property type="component" value="Unassembled WGS sequence"/>
</dbReference>
<feature type="transmembrane region" description="Helical" evidence="1">
    <location>
        <begin position="62"/>
        <end position="81"/>
    </location>
</feature>
<dbReference type="AlphaFoldDB" id="A0A149U1V3"/>
<evidence type="ECO:0000313" key="2">
    <source>
        <dbReference type="EMBL" id="KXV59342.1"/>
    </source>
</evidence>
<feature type="transmembrane region" description="Helical" evidence="1">
    <location>
        <begin position="185"/>
        <end position="205"/>
    </location>
</feature>